<organism evidence="4 5">
    <name type="scientific">Rothia mucilaginosa</name>
    <dbReference type="NCBI Taxonomy" id="43675"/>
    <lineage>
        <taxon>Bacteria</taxon>
        <taxon>Bacillati</taxon>
        <taxon>Actinomycetota</taxon>
        <taxon>Actinomycetes</taxon>
        <taxon>Micrococcales</taxon>
        <taxon>Micrococcaceae</taxon>
        <taxon>Rothia</taxon>
    </lineage>
</organism>
<feature type="region of interest" description="Disordered" evidence="1">
    <location>
        <begin position="53"/>
        <end position="107"/>
    </location>
</feature>
<feature type="signal peptide" evidence="2">
    <location>
        <begin position="1"/>
        <end position="31"/>
    </location>
</feature>
<gene>
    <name evidence="4" type="ORF">HXO64_07655</name>
</gene>
<dbReference type="EMBL" id="JABZXR010000041">
    <property type="protein sequence ID" value="MBF1664410.1"/>
    <property type="molecule type" value="Genomic_DNA"/>
</dbReference>
<dbReference type="Proteomes" id="UP000756427">
    <property type="component" value="Unassembled WGS sequence"/>
</dbReference>
<dbReference type="InterPro" id="IPR006311">
    <property type="entry name" value="TAT_signal"/>
</dbReference>
<dbReference type="PROSITE" id="PS51318">
    <property type="entry name" value="TAT"/>
    <property type="match status" value="1"/>
</dbReference>
<sequence>MTSVFLTRRSMLSSGVFVGLGALLAACGQQANNEGAATASAAPSETASASAVASESASASVSTTPKPVVTRGYSGNSKAPDGEYRKADGYGPAQNVQEPRKEPAQYPETEQGLYRMMKDWLVSHNYGIQTGDCSYAFKYITKDAEEYGFYQYIESLYQRGGWTVDGLDSYQPQGPLIYDEAKKKYRMLHRRFWSTVMYVEPDGTLNMEANTDTSDDTFYFLFTYSDGYWKIVGSKSDEELQNDK</sequence>
<comment type="caution">
    <text evidence="4">The sequence shown here is derived from an EMBL/GenBank/DDBJ whole genome shotgun (WGS) entry which is preliminary data.</text>
</comment>
<dbReference type="Pfam" id="PF19843">
    <property type="entry name" value="DUF6318"/>
    <property type="match status" value="1"/>
</dbReference>
<keyword evidence="2" id="KW-0732">Signal</keyword>
<evidence type="ECO:0000256" key="2">
    <source>
        <dbReference type="SAM" id="SignalP"/>
    </source>
</evidence>
<evidence type="ECO:0000313" key="4">
    <source>
        <dbReference type="EMBL" id="MBF1664410.1"/>
    </source>
</evidence>
<feature type="domain" description="DUF6318" evidence="3">
    <location>
        <begin position="82"/>
        <end position="233"/>
    </location>
</feature>
<feature type="compositionally biased region" description="Low complexity" evidence="1">
    <location>
        <begin position="53"/>
        <end position="65"/>
    </location>
</feature>
<evidence type="ECO:0000256" key="1">
    <source>
        <dbReference type="SAM" id="MobiDB-lite"/>
    </source>
</evidence>
<name>A0A930LCS7_9MICC</name>
<dbReference type="RefSeq" id="WP_303976097.1">
    <property type="nucleotide sequence ID" value="NZ_JABZXR010000041.1"/>
</dbReference>
<proteinExistence type="predicted"/>
<feature type="chain" id="PRO_5039110424" evidence="2">
    <location>
        <begin position="32"/>
        <end position="244"/>
    </location>
</feature>
<evidence type="ECO:0000313" key="5">
    <source>
        <dbReference type="Proteomes" id="UP000756427"/>
    </source>
</evidence>
<reference evidence="4" key="1">
    <citation type="submission" date="2020-04" db="EMBL/GenBank/DDBJ databases">
        <title>Deep metagenomics examines the oral microbiome during advanced dental caries in children, revealing novel taxa and co-occurrences with host molecules.</title>
        <authorList>
            <person name="Baker J.L."/>
            <person name="Morton J.T."/>
            <person name="Dinis M."/>
            <person name="Alvarez R."/>
            <person name="Tran N.C."/>
            <person name="Knight R."/>
            <person name="Edlund A."/>
        </authorList>
    </citation>
    <scope>NUCLEOTIDE SEQUENCE</scope>
    <source>
        <strain evidence="4">JCVI_44_bin.2</strain>
    </source>
</reference>
<dbReference type="AlphaFoldDB" id="A0A930LCS7"/>
<evidence type="ECO:0000259" key="3">
    <source>
        <dbReference type="Pfam" id="PF19843"/>
    </source>
</evidence>
<dbReference type="InterPro" id="IPR046281">
    <property type="entry name" value="DUF6318"/>
</dbReference>
<protein>
    <submittedName>
        <fullName evidence="4">Transposase</fullName>
    </submittedName>
</protein>
<accession>A0A930LCS7</accession>